<dbReference type="InterPro" id="IPR014729">
    <property type="entry name" value="Rossmann-like_a/b/a_fold"/>
</dbReference>
<feature type="domain" description="UspA" evidence="2">
    <location>
        <begin position="205"/>
        <end position="338"/>
    </location>
</feature>
<evidence type="ECO:0000313" key="4">
    <source>
        <dbReference type="Proteomes" id="UP000234382"/>
    </source>
</evidence>
<dbReference type="InterPro" id="IPR006016">
    <property type="entry name" value="UspA"/>
</dbReference>
<reference evidence="4" key="1">
    <citation type="submission" date="2017-03" db="EMBL/GenBank/DDBJ databases">
        <authorList>
            <person name="Monnet C."/>
        </authorList>
    </citation>
    <scope>NUCLEOTIDE SEQUENCE [LARGE SCALE GENOMIC DNA]</scope>
    <source>
        <strain evidence="4">ATCC 49514</strain>
    </source>
</reference>
<sequence length="343" mass="35301">MPGWPGSCLGEAALSGTGHFAYGEAMTALFTLPPADILIGVDGSDNSRQAFTAAVTVAQEHNCSIRVVGAYSVPVIPRRHAPTISDDHHRNIGNSTQELLEEFAAQARSAGVEASAQAIEGDAGEVLAEASRYSRLAVVGKRGRNRLASRLLGTVSGAFVARSHCPVLVVPFQDSDLGDDVPARENLGGSASEGQHNWLSFEDEVVAGVDMGSSALPVAEVAARAAELSGRRLAFVSAVPADAGASRGAGAEDSAPTDRAYAHHLEKLVSAVKEHHEGLAVRLELAEGSAAATLIEATRTAALVVLGTRGRGGVASLLLGSVSRSVLNQAKSPVLIVPNATAQ</sequence>
<dbReference type="InterPro" id="IPR006015">
    <property type="entry name" value="Universal_stress_UspA"/>
</dbReference>
<keyword evidence="4" id="KW-1185">Reference proteome</keyword>
<dbReference type="PRINTS" id="PR01438">
    <property type="entry name" value="UNVRSLSTRESS"/>
</dbReference>
<name>A0A2H1JGY2_9MICO</name>
<feature type="domain" description="UspA" evidence="2">
    <location>
        <begin position="37"/>
        <end position="171"/>
    </location>
</feature>
<dbReference type="Gene3D" id="3.40.50.620">
    <property type="entry name" value="HUPs"/>
    <property type="match status" value="1"/>
</dbReference>
<dbReference type="Proteomes" id="UP000234382">
    <property type="component" value="Unassembled WGS sequence"/>
</dbReference>
<gene>
    <name evidence="3" type="ORF">BI49514_01981</name>
</gene>
<evidence type="ECO:0000256" key="1">
    <source>
        <dbReference type="ARBA" id="ARBA00008791"/>
    </source>
</evidence>
<dbReference type="PANTHER" id="PTHR46268:SF6">
    <property type="entry name" value="UNIVERSAL STRESS PROTEIN UP12"/>
    <property type="match status" value="1"/>
</dbReference>
<organism evidence="3 4">
    <name type="scientific">Brevibacterium iodinum ATCC 49514</name>
    <dbReference type="NCBI Taxonomy" id="1255616"/>
    <lineage>
        <taxon>Bacteria</taxon>
        <taxon>Bacillati</taxon>
        <taxon>Actinomycetota</taxon>
        <taxon>Actinomycetes</taxon>
        <taxon>Micrococcales</taxon>
        <taxon>Brevibacteriaceae</taxon>
        <taxon>Brevibacterium</taxon>
    </lineage>
</organism>
<dbReference type="Gene3D" id="3.40.50.12370">
    <property type="match status" value="1"/>
</dbReference>
<evidence type="ECO:0000259" key="2">
    <source>
        <dbReference type="Pfam" id="PF00582"/>
    </source>
</evidence>
<proteinExistence type="inferred from homology"/>
<accession>A0A2H1JGY2</accession>
<comment type="similarity">
    <text evidence="1">Belongs to the universal stress protein A family.</text>
</comment>
<dbReference type="SUPFAM" id="SSF52402">
    <property type="entry name" value="Adenine nucleotide alpha hydrolases-like"/>
    <property type="match status" value="2"/>
</dbReference>
<protein>
    <submittedName>
        <fullName evidence="3">Nucleotide-binding universal stress protein, UspA family</fullName>
    </submittedName>
</protein>
<dbReference type="CDD" id="cd00293">
    <property type="entry name" value="USP-like"/>
    <property type="match status" value="1"/>
</dbReference>
<dbReference type="EMBL" id="FXYX01000013">
    <property type="protein sequence ID" value="SMX86775.1"/>
    <property type="molecule type" value="Genomic_DNA"/>
</dbReference>
<dbReference type="Pfam" id="PF00582">
    <property type="entry name" value="Usp"/>
    <property type="match status" value="2"/>
</dbReference>
<evidence type="ECO:0000313" key="3">
    <source>
        <dbReference type="EMBL" id="SMX86775.1"/>
    </source>
</evidence>
<dbReference type="PANTHER" id="PTHR46268">
    <property type="entry name" value="STRESS RESPONSE PROTEIN NHAX"/>
    <property type="match status" value="1"/>
</dbReference>
<dbReference type="AlphaFoldDB" id="A0A2H1JGY2"/>